<keyword evidence="8 12" id="KW-0560">Oxidoreductase</keyword>
<dbReference type="InterPro" id="IPR020630">
    <property type="entry name" value="THF_DH/CycHdrlase_cat_dom"/>
</dbReference>
<dbReference type="NCBIfam" id="NF008058">
    <property type="entry name" value="PRK10792.1"/>
    <property type="match status" value="1"/>
</dbReference>
<evidence type="ECO:0000313" key="16">
    <source>
        <dbReference type="Proteomes" id="UP000323671"/>
    </source>
</evidence>
<dbReference type="GO" id="GO:0000105">
    <property type="term" value="P:L-histidine biosynthetic process"/>
    <property type="evidence" value="ECO:0007669"/>
    <property type="project" value="UniProtKB-KW"/>
</dbReference>
<proteinExistence type="inferred from homology"/>
<evidence type="ECO:0000256" key="12">
    <source>
        <dbReference type="HAMAP-Rule" id="MF_01576"/>
    </source>
</evidence>
<comment type="similarity">
    <text evidence="12">Belongs to the tetrahydrofolate dehydrogenase/cyclohydrolase family.</text>
</comment>
<dbReference type="SUPFAM" id="SSF51735">
    <property type="entry name" value="NAD(P)-binding Rossmann-fold domains"/>
    <property type="match status" value="1"/>
</dbReference>
<sequence>MTAKLLDGNALAKKLRADFKTRAEALAAQGTRPGLAVILVGENPASQVYVRNKVNACAEAGFHSVKLDYPADAAPAEVLAKIAELNADPAIHGILVQLPLPPQFDEDAVLEAISPEKDVDGFHAENVGALMQGNPRFLPCTPYGVMKLLEEAGGSLKGKEAVVIGRSNIVGKPMAMLLLHAGCTVTVCHSQTADLGFHTRRADILVAAVGRPRFVTGDMVKPGAVVIDVGINRLPAEQGGKLCGDVDFDSVKEVAGAITPVPGGVGPMTITMLLANTLESAERAAGQ</sequence>
<evidence type="ECO:0000256" key="8">
    <source>
        <dbReference type="ARBA" id="ARBA00023002"/>
    </source>
</evidence>
<keyword evidence="10 12" id="KW-0486">Methionine biosynthesis</keyword>
<dbReference type="GO" id="GO:0035999">
    <property type="term" value="P:tetrahydrofolate interconversion"/>
    <property type="evidence" value="ECO:0007669"/>
    <property type="project" value="UniProtKB-UniRule"/>
</dbReference>
<dbReference type="FunFam" id="3.40.50.10860:FF:000005">
    <property type="entry name" value="C-1-tetrahydrofolate synthase, cytoplasmic, putative"/>
    <property type="match status" value="1"/>
</dbReference>
<dbReference type="Gene3D" id="3.40.50.720">
    <property type="entry name" value="NAD(P)-binding Rossmann-like Domain"/>
    <property type="match status" value="1"/>
</dbReference>
<comment type="function">
    <text evidence="12">Catalyzes the oxidation of 5,10-methylenetetrahydrofolate to 5,10-methenyltetrahydrofolate and then the hydrolysis of 5,10-methenyltetrahydrofolate to 10-formyltetrahydrofolate.</text>
</comment>
<dbReference type="EC" id="1.5.1.5" evidence="12"/>
<feature type="domain" description="Tetrahydrofolate dehydrogenase/cyclohydrolase catalytic" evidence="13">
    <location>
        <begin position="6"/>
        <end position="120"/>
    </location>
</feature>
<dbReference type="GO" id="GO:0004477">
    <property type="term" value="F:methenyltetrahydrofolate cyclohydrolase activity"/>
    <property type="evidence" value="ECO:0007669"/>
    <property type="project" value="UniProtKB-UniRule"/>
</dbReference>
<dbReference type="EC" id="3.5.4.9" evidence="12"/>
<dbReference type="FunFam" id="3.40.50.720:FF:000006">
    <property type="entry name" value="Bifunctional protein FolD"/>
    <property type="match status" value="1"/>
</dbReference>
<evidence type="ECO:0000256" key="7">
    <source>
        <dbReference type="ARBA" id="ARBA00022857"/>
    </source>
</evidence>
<evidence type="ECO:0000256" key="10">
    <source>
        <dbReference type="ARBA" id="ARBA00023167"/>
    </source>
</evidence>
<dbReference type="Pfam" id="PF00763">
    <property type="entry name" value="THF_DHG_CYH"/>
    <property type="match status" value="1"/>
</dbReference>
<dbReference type="GO" id="GO:0006164">
    <property type="term" value="P:purine nucleotide biosynthetic process"/>
    <property type="evidence" value="ECO:0007669"/>
    <property type="project" value="UniProtKB-KW"/>
</dbReference>
<evidence type="ECO:0000259" key="14">
    <source>
        <dbReference type="Pfam" id="PF02882"/>
    </source>
</evidence>
<evidence type="ECO:0000256" key="4">
    <source>
        <dbReference type="ARBA" id="ARBA00022605"/>
    </source>
</evidence>
<evidence type="ECO:0000256" key="2">
    <source>
        <dbReference type="ARBA" id="ARBA00011738"/>
    </source>
</evidence>
<dbReference type="KEGG" id="otr:OTERR_25640"/>
<feature type="binding site" evidence="12">
    <location>
        <position position="231"/>
    </location>
    <ligand>
        <name>NADP(+)</name>
        <dbReference type="ChEBI" id="CHEBI:58349"/>
    </ligand>
</feature>
<evidence type="ECO:0000256" key="1">
    <source>
        <dbReference type="ARBA" id="ARBA00004777"/>
    </source>
</evidence>
<dbReference type="InterPro" id="IPR000672">
    <property type="entry name" value="THF_DH/CycHdrlase"/>
</dbReference>
<dbReference type="EMBL" id="CP022579">
    <property type="protein sequence ID" value="QEL66040.1"/>
    <property type="molecule type" value="Genomic_DNA"/>
</dbReference>
<evidence type="ECO:0000313" key="15">
    <source>
        <dbReference type="EMBL" id="QEL66040.1"/>
    </source>
</evidence>
<keyword evidence="9 12" id="KW-0368">Histidine biosynthesis</keyword>
<keyword evidence="16" id="KW-1185">Reference proteome</keyword>
<dbReference type="PANTHER" id="PTHR48099:SF5">
    <property type="entry name" value="C-1-TETRAHYDROFOLATE SYNTHASE, CYTOPLASMIC"/>
    <property type="match status" value="1"/>
</dbReference>
<evidence type="ECO:0000256" key="9">
    <source>
        <dbReference type="ARBA" id="ARBA00023102"/>
    </source>
</evidence>
<feature type="binding site" evidence="12">
    <location>
        <begin position="165"/>
        <end position="167"/>
    </location>
    <ligand>
        <name>NADP(+)</name>
        <dbReference type="ChEBI" id="CHEBI:58349"/>
    </ligand>
</feature>
<organism evidence="15 16">
    <name type="scientific">Oryzomicrobium terrae</name>
    <dbReference type="NCBI Taxonomy" id="1735038"/>
    <lineage>
        <taxon>Bacteria</taxon>
        <taxon>Pseudomonadati</taxon>
        <taxon>Pseudomonadota</taxon>
        <taxon>Betaproteobacteria</taxon>
        <taxon>Rhodocyclales</taxon>
        <taxon>Rhodocyclaceae</taxon>
        <taxon>Oryzomicrobium</taxon>
    </lineage>
</organism>
<dbReference type="PANTHER" id="PTHR48099">
    <property type="entry name" value="C-1-TETRAHYDROFOLATE SYNTHASE, CYTOPLASMIC-RELATED"/>
    <property type="match status" value="1"/>
</dbReference>
<dbReference type="Pfam" id="PF02882">
    <property type="entry name" value="THF_DHG_CYH_C"/>
    <property type="match status" value="1"/>
</dbReference>
<dbReference type="InterPro" id="IPR020867">
    <property type="entry name" value="THF_DH/CycHdrlase_CS"/>
</dbReference>
<dbReference type="HAMAP" id="MF_01576">
    <property type="entry name" value="THF_DHG_CYH"/>
    <property type="match status" value="1"/>
</dbReference>
<comment type="caution">
    <text evidence="12">Lacks conserved residue(s) required for the propagation of feature annotation.</text>
</comment>
<dbReference type="GO" id="GO:0004488">
    <property type="term" value="F:methylenetetrahydrofolate dehydrogenase (NADP+) activity"/>
    <property type="evidence" value="ECO:0007669"/>
    <property type="project" value="UniProtKB-UniRule"/>
</dbReference>
<evidence type="ECO:0000256" key="3">
    <source>
        <dbReference type="ARBA" id="ARBA00022563"/>
    </source>
</evidence>
<dbReference type="Proteomes" id="UP000323671">
    <property type="component" value="Chromosome"/>
</dbReference>
<dbReference type="AlphaFoldDB" id="A0A5C1EAV1"/>
<evidence type="ECO:0000259" key="13">
    <source>
        <dbReference type="Pfam" id="PF00763"/>
    </source>
</evidence>
<reference evidence="15 16" key="1">
    <citation type="submission" date="2017-07" db="EMBL/GenBank/DDBJ databases">
        <title>Complete genome sequence of Oryzomicrobium terrae TPP412.</title>
        <authorList>
            <person name="Chiu L.-W."/>
            <person name="Lo K.-J."/>
            <person name="Tsai Y.-M."/>
            <person name="Lin S.-S."/>
            <person name="Kuo C.-H."/>
            <person name="Liu C.-T."/>
        </authorList>
    </citation>
    <scope>NUCLEOTIDE SEQUENCE [LARGE SCALE GENOMIC DNA]</scope>
    <source>
        <strain evidence="15 16">TPP412</strain>
    </source>
</reference>
<keyword evidence="6 12" id="KW-0378">Hydrolase</keyword>
<protein>
    <recommendedName>
        <fullName evidence="12">Bifunctional protein FolD</fullName>
    </recommendedName>
    <domain>
        <recommendedName>
            <fullName evidence="12">Methylenetetrahydrofolate dehydrogenase</fullName>
            <ecNumber evidence="12">1.5.1.5</ecNumber>
        </recommendedName>
    </domain>
    <domain>
        <recommendedName>
            <fullName evidence="12">Methenyltetrahydrofolate cyclohydrolase</fullName>
            <ecNumber evidence="12">3.5.4.9</ecNumber>
        </recommendedName>
    </domain>
</protein>
<dbReference type="Gene3D" id="3.40.50.10860">
    <property type="entry name" value="Leucine Dehydrogenase, chain A, domain 1"/>
    <property type="match status" value="1"/>
</dbReference>
<dbReference type="NCBIfam" id="NF010785">
    <property type="entry name" value="PRK14188.1"/>
    <property type="match status" value="1"/>
</dbReference>
<keyword evidence="5 12" id="KW-0658">Purine biosynthesis</keyword>
<comment type="catalytic activity">
    <reaction evidence="12">
        <text>(6R)-5,10-methylene-5,6,7,8-tetrahydrofolate + NADP(+) = (6R)-5,10-methenyltetrahydrofolate + NADPH</text>
        <dbReference type="Rhea" id="RHEA:22812"/>
        <dbReference type="ChEBI" id="CHEBI:15636"/>
        <dbReference type="ChEBI" id="CHEBI:57455"/>
        <dbReference type="ChEBI" id="CHEBI:57783"/>
        <dbReference type="ChEBI" id="CHEBI:58349"/>
        <dbReference type="EC" id="1.5.1.5"/>
    </reaction>
</comment>
<evidence type="ECO:0000256" key="11">
    <source>
        <dbReference type="ARBA" id="ARBA00023268"/>
    </source>
</evidence>
<keyword evidence="7 12" id="KW-0521">NADP</keyword>
<dbReference type="GO" id="GO:0005829">
    <property type="term" value="C:cytosol"/>
    <property type="evidence" value="ECO:0007669"/>
    <property type="project" value="TreeGrafter"/>
</dbReference>
<keyword evidence="3 12" id="KW-0554">One-carbon metabolism</keyword>
<dbReference type="InterPro" id="IPR046346">
    <property type="entry name" value="Aminoacid_DH-like_N_sf"/>
</dbReference>
<feature type="domain" description="Tetrahydrofolate dehydrogenase/cyclohydrolase NAD(P)-binding" evidence="14">
    <location>
        <begin position="139"/>
        <end position="284"/>
    </location>
</feature>
<evidence type="ECO:0000256" key="6">
    <source>
        <dbReference type="ARBA" id="ARBA00022801"/>
    </source>
</evidence>
<dbReference type="NCBIfam" id="NF010786">
    <property type="entry name" value="PRK14189.1"/>
    <property type="match status" value="1"/>
</dbReference>
<dbReference type="PRINTS" id="PR00085">
    <property type="entry name" value="THFDHDRGNASE"/>
</dbReference>
<dbReference type="InterPro" id="IPR036291">
    <property type="entry name" value="NAD(P)-bd_dom_sf"/>
</dbReference>
<keyword evidence="4 12" id="KW-0028">Amino-acid biosynthesis</keyword>
<comment type="subunit">
    <text evidence="2 12">Homodimer.</text>
</comment>
<dbReference type="PROSITE" id="PS00767">
    <property type="entry name" value="THF_DHG_CYH_2"/>
    <property type="match status" value="1"/>
</dbReference>
<dbReference type="NCBIfam" id="NF010783">
    <property type="entry name" value="PRK14186.1"/>
    <property type="match status" value="1"/>
</dbReference>
<comment type="pathway">
    <text evidence="1 12">One-carbon metabolism; tetrahydrofolate interconversion.</text>
</comment>
<dbReference type="CDD" id="cd01080">
    <property type="entry name" value="NAD_bind_m-THF_DH_Cyclohyd"/>
    <property type="match status" value="1"/>
</dbReference>
<comment type="catalytic activity">
    <reaction evidence="12">
        <text>(6R)-5,10-methenyltetrahydrofolate + H2O = (6R)-10-formyltetrahydrofolate + H(+)</text>
        <dbReference type="Rhea" id="RHEA:23700"/>
        <dbReference type="ChEBI" id="CHEBI:15377"/>
        <dbReference type="ChEBI" id="CHEBI:15378"/>
        <dbReference type="ChEBI" id="CHEBI:57455"/>
        <dbReference type="ChEBI" id="CHEBI:195366"/>
        <dbReference type="EC" id="3.5.4.9"/>
    </reaction>
</comment>
<dbReference type="SUPFAM" id="SSF53223">
    <property type="entry name" value="Aminoacid dehydrogenase-like, N-terminal domain"/>
    <property type="match status" value="1"/>
</dbReference>
<keyword evidence="11 12" id="KW-0511">Multifunctional enzyme</keyword>
<name>A0A5C1EAV1_9RHOO</name>
<evidence type="ECO:0000256" key="5">
    <source>
        <dbReference type="ARBA" id="ARBA00022755"/>
    </source>
</evidence>
<dbReference type="InterPro" id="IPR020631">
    <property type="entry name" value="THF_DH/CycHdrlase_NAD-bd_dom"/>
</dbReference>
<dbReference type="UniPathway" id="UPA00193"/>
<accession>A0A5C1EAV1</accession>
<gene>
    <name evidence="12 15" type="primary">folD</name>
    <name evidence="15" type="ORF">OTERR_25640</name>
</gene>
<dbReference type="GO" id="GO:0009086">
    <property type="term" value="P:methionine biosynthetic process"/>
    <property type="evidence" value="ECO:0007669"/>
    <property type="project" value="UniProtKB-KW"/>
</dbReference>
<dbReference type="RefSeq" id="WP_054622162.1">
    <property type="nucleotide sequence ID" value="NZ_CP022579.1"/>
</dbReference>